<dbReference type="Proteomes" id="UP000492821">
    <property type="component" value="Unassembled WGS sequence"/>
</dbReference>
<feature type="transmembrane region" description="Helical" evidence="6">
    <location>
        <begin position="52"/>
        <end position="77"/>
    </location>
</feature>
<dbReference type="GO" id="GO:0004888">
    <property type="term" value="F:transmembrane signaling receptor activity"/>
    <property type="evidence" value="ECO:0007669"/>
    <property type="project" value="InterPro"/>
</dbReference>
<dbReference type="InterPro" id="IPR000609">
    <property type="entry name" value="7TM_GPCR_serpentine_rcpt_Srg"/>
</dbReference>
<evidence type="ECO:0000256" key="6">
    <source>
        <dbReference type="RuleBase" id="RU280813"/>
    </source>
</evidence>
<sequence length="159" mass="17932">MKLSYWSSSRSGITVFLATAPLALGLNVYICRQIMLQRKHKQDDSRTNKTDIQLFAVTIITFFVQCCFNGIQFLFLIPSLQSLGLYLFAAQRYANDAATLLPAWTMIIMNRELRRGIMNLLFGVCTNRYKEGRGSTVVVSRAVVTIPDGLNSKRTEPTV</sequence>
<dbReference type="WBParaSite" id="Pan_g4983.t1">
    <property type="protein sequence ID" value="Pan_g4983.t1"/>
    <property type="gene ID" value="Pan_g4983"/>
</dbReference>
<organism evidence="7 8">
    <name type="scientific">Panagrellus redivivus</name>
    <name type="common">Microworm</name>
    <dbReference type="NCBI Taxonomy" id="6233"/>
    <lineage>
        <taxon>Eukaryota</taxon>
        <taxon>Metazoa</taxon>
        <taxon>Ecdysozoa</taxon>
        <taxon>Nematoda</taxon>
        <taxon>Chromadorea</taxon>
        <taxon>Rhabditida</taxon>
        <taxon>Tylenchina</taxon>
        <taxon>Panagrolaimomorpha</taxon>
        <taxon>Panagrolaimoidea</taxon>
        <taxon>Panagrolaimidae</taxon>
        <taxon>Panagrellus</taxon>
    </lineage>
</organism>
<evidence type="ECO:0000256" key="5">
    <source>
        <dbReference type="ARBA" id="ARBA00023136"/>
    </source>
</evidence>
<evidence type="ECO:0000256" key="3">
    <source>
        <dbReference type="ARBA" id="ARBA00022692"/>
    </source>
</evidence>
<evidence type="ECO:0000313" key="7">
    <source>
        <dbReference type="Proteomes" id="UP000492821"/>
    </source>
</evidence>
<feature type="transmembrane region" description="Helical" evidence="6">
    <location>
        <begin position="12"/>
        <end position="31"/>
    </location>
</feature>
<evidence type="ECO:0000256" key="2">
    <source>
        <dbReference type="ARBA" id="ARBA00005692"/>
    </source>
</evidence>
<comment type="similarity">
    <text evidence="2 6">Belongs to the nematode receptor-like protein srg family.</text>
</comment>
<keyword evidence="3 6" id="KW-0812">Transmembrane</keyword>
<comment type="subcellular location">
    <subcellularLocation>
        <location evidence="1">Membrane</location>
        <topology evidence="1">Multi-pass membrane protein</topology>
    </subcellularLocation>
</comment>
<keyword evidence="7" id="KW-1185">Reference proteome</keyword>
<reference evidence="7" key="1">
    <citation type="journal article" date="2013" name="Genetics">
        <title>The draft genome and transcriptome of Panagrellus redivivus are shaped by the harsh demands of a free-living lifestyle.</title>
        <authorList>
            <person name="Srinivasan J."/>
            <person name="Dillman A.R."/>
            <person name="Macchietto M.G."/>
            <person name="Heikkinen L."/>
            <person name="Lakso M."/>
            <person name="Fracchia K.M."/>
            <person name="Antoshechkin I."/>
            <person name="Mortazavi A."/>
            <person name="Wong G."/>
            <person name="Sternberg P.W."/>
        </authorList>
    </citation>
    <scope>NUCLEOTIDE SEQUENCE [LARGE SCALE GENOMIC DNA]</scope>
    <source>
        <strain evidence="7">MT8872</strain>
    </source>
</reference>
<proteinExistence type="inferred from homology"/>
<accession>A0A7E4VZ01</accession>
<name>A0A7E4VZ01_PANRE</name>
<protein>
    <recommendedName>
        <fullName evidence="6">Serpentine receptor class gamma</fullName>
    </recommendedName>
</protein>
<keyword evidence="4 6" id="KW-1133">Transmembrane helix</keyword>
<reference evidence="8" key="2">
    <citation type="submission" date="2020-10" db="UniProtKB">
        <authorList>
            <consortium name="WormBaseParasite"/>
        </authorList>
    </citation>
    <scope>IDENTIFICATION</scope>
</reference>
<dbReference type="Pfam" id="PF02118">
    <property type="entry name" value="Srg"/>
    <property type="match status" value="1"/>
</dbReference>
<dbReference type="GO" id="GO:0016020">
    <property type="term" value="C:membrane"/>
    <property type="evidence" value="ECO:0007669"/>
    <property type="project" value="UniProtKB-SubCell"/>
</dbReference>
<evidence type="ECO:0000256" key="1">
    <source>
        <dbReference type="ARBA" id="ARBA00004141"/>
    </source>
</evidence>
<dbReference type="GO" id="GO:0007606">
    <property type="term" value="P:sensory perception of chemical stimulus"/>
    <property type="evidence" value="ECO:0007669"/>
    <property type="project" value="UniProtKB-UniRule"/>
</dbReference>
<evidence type="ECO:0000313" key="8">
    <source>
        <dbReference type="WBParaSite" id="Pan_g4983.t1"/>
    </source>
</evidence>
<evidence type="ECO:0000256" key="4">
    <source>
        <dbReference type="ARBA" id="ARBA00022989"/>
    </source>
</evidence>
<keyword evidence="5 6" id="KW-0472">Membrane</keyword>
<comment type="caution">
    <text evidence="6">Lacks conserved residue(s) required for the propagation of feature annotation.</text>
</comment>
<dbReference type="AlphaFoldDB" id="A0A7E4VZ01"/>